<dbReference type="CDD" id="cd17546">
    <property type="entry name" value="REC_hyHK_CKI1_RcsC-like"/>
    <property type="match status" value="1"/>
</dbReference>
<comment type="similarity">
    <text evidence="3">In the N-terminal section; belongs to the phytochrome family.</text>
</comment>
<dbReference type="FunFam" id="3.30.565.10:FF:000010">
    <property type="entry name" value="Sensor histidine kinase RcsC"/>
    <property type="match status" value="1"/>
</dbReference>
<dbReference type="PROSITE" id="PS50885">
    <property type="entry name" value="HAMP"/>
    <property type="match status" value="1"/>
</dbReference>
<dbReference type="SMART" id="SM00448">
    <property type="entry name" value="REC"/>
    <property type="match status" value="2"/>
</dbReference>
<dbReference type="PANTHER" id="PTHR45339">
    <property type="entry name" value="HYBRID SIGNAL TRANSDUCTION HISTIDINE KINASE J"/>
    <property type="match status" value="1"/>
</dbReference>
<dbReference type="Proteomes" id="UP000184097">
    <property type="component" value="Unassembled WGS sequence"/>
</dbReference>
<feature type="domain" description="Response regulatory" evidence="15">
    <location>
        <begin position="910"/>
        <end position="1031"/>
    </location>
</feature>
<keyword evidence="6 12" id="KW-0597">Phosphoprotein</keyword>
<evidence type="ECO:0000256" key="3">
    <source>
        <dbReference type="ARBA" id="ARBA00006402"/>
    </source>
</evidence>
<dbReference type="CDD" id="cd00082">
    <property type="entry name" value="HisKA"/>
    <property type="match status" value="1"/>
</dbReference>
<feature type="domain" description="Response regulatory" evidence="15">
    <location>
        <begin position="770"/>
        <end position="890"/>
    </location>
</feature>
<comment type="catalytic activity">
    <reaction evidence="1">
        <text>ATP + protein L-histidine = ADP + protein N-phospho-L-histidine.</text>
        <dbReference type="EC" id="2.7.13.3"/>
    </reaction>
</comment>
<dbReference type="SUPFAM" id="SSF158472">
    <property type="entry name" value="HAMP domain-like"/>
    <property type="match status" value="1"/>
</dbReference>
<dbReference type="CDD" id="cd16922">
    <property type="entry name" value="HATPase_EvgS-ArcB-TorS-like"/>
    <property type="match status" value="1"/>
</dbReference>
<dbReference type="Pfam" id="PF00072">
    <property type="entry name" value="Response_reg"/>
    <property type="match status" value="1"/>
</dbReference>
<accession>A0A1M7SPN8</accession>
<feature type="domain" description="HAMP" evidence="16">
    <location>
        <begin position="312"/>
        <end position="364"/>
    </location>
</feature>
<dbReference type="InterPro" id="IPR003661">
    <property type="entry name" value="HisK_dim/P_dom"/>
</dbReference>
<dbReference type="PROSITE" id="PS50109">
    <property type="entry name" value="HIS_KIN"/>
    <property type="match status" value="1"/>
</dbReference>
<dbReference type="Pfam" id="PF02518">
    <property type="entry name" value="HATPase_c"/>
    <property type="match status" value="1"/>
</dbReference>
<dbReference type="Gene3D" id="6.10.340.10">
    <property type="match status" value="1"/>
</dbReference>
<evidence type="ECO:0000313" key="17">
    <source>
        <dbReference type="EMBL" id="SHN60497.1"/>
    </source>
</evidence>
<dbReference type="SUPFAM" id="SSF55874">
    <property type="entry name" value="ATPase domain of HSP90 chaperone/DNA topoisomerase II/histidine kinase"/>
    <property type="match status" value="1"/>
</dbReference>
<name>A0A1M7SPN8_9FIRM</name>
<dbReference type="SUPFAM" id="SSF52172">
    <property type="entry name" value="CheY-like"/>
    <property type="match status" value="2"/>
</dbReference>
<dbReference type="InterPro" id="IPR003660">
    <property type="entry name" value="HAMP_dom"/>
</dbReference>
<dbReference type="GO" id="GO:0016020">
    <property type="term" value="C:membrane"/>
    <property type="evidence" value="ECO:0007669"/>
    <property type="project" value="UniProtKB-SubCell"/>
</dbReference>
<dbReference type="EC" id="2.7.13.3" evidence="4"/>
<feature type="transmembrane region" description="Helical" evidence="13">
    <location>
        <begin position="285"/>
        <end position="310"/>
    </location>
</feature>
<dbReference type="Pfam" id="PF00512">
    <property type="entry name" value="HisKA"/>
    <property type="match status" value="1"/>
</dbReference>
<evidence type="ECO:0000259" key="14">
    <source>
        <dbReference type="PROSITE" id="PS50109"/>
    </source>
</evidence>
<dbReference type="InterPro" id="IPR036097">
    <property type="entry name" value="HisK_dim/P_sf"/>
</dbReference>
<dbReference type="CDD" id="cd00156">
    <property type="entry name" value="REC"/>
    <property type="match status" value="1"/>
</dbReference>
<evidence type="ECO:0000256" key="9">
    <source>
        <dbReference type="ARBA" id="ARBA00023012"/>
    </source>
</evidence>
<dbReference type="InterPro" id="IPR011006">
    <property type="entry name" value="CheY-like_superfamily"/>
</dbReference>
<dbReference type="Pfam" id="PF00672">
    <property type="entry name" value="HAMP"/>
    <property type="match status" value="1"/>
</dbReference>
<dbReference type="PANTHER" id="PTHR45339:SF1">
    <property type="entry name" value="HYBRID SIGNAL TRANSDUCTION HISTIDINE KINASE J"/>
    <property type="match status" value="1"/>
</dbReference>
<dbReference type="Gene3D" id="3.40.50.2300">
    <property type="match status" value="2"/>
</dbReference>
<dbReference type="Gene3D" id="1.10.287.130">
    <property type="match status" value="1"/>
</dbReference>
<evidence type="ECO:0000256" key="8">
    <source>
        <dbReference type="ARBA" id="ARBA00022777"/>
    </source>
</evidence>
<dbReference type="SUPFAM" id="SSF47384">
    <property type="entry name" value="Homodimeric domain of signal transducing histidine kinase"/>
    <property type="match status" value="1"/>
</dbReference>
<evidence type="ECO:0000259" key="15">
    <source>
        <dbReference type="PROSITE" id="PS50110"/>
    </source>
</evidence>
<dbReference type="SMART" id="SM00387">
    <property type="entry name" value="HATPase_c"/>
    <property type="match status" value="1"/>
</dbReference>
<proteinExistence type="inferred from homology"/>
<keyword evidence="13" id="KW-0812">Transmembrane</keyword>
<evidence type="ECO:0000256" key="1">
    <source>
        <dbReference type="ARBA" id="ARBA00000085"/>
    </source>
</evidence>
<organism evidence="17 18">
    <name type="scientific">Butyrivibrio hungatei DSM 14810</name>
    <dbReference type="NCBI Taxonomy" id="1121132"/>
    <lineage>
        <taxon>Bacteria</taxon>
        <taxon>Bacillati</taxon>
        <taxon>Bacillota</taxon>
        <taxon>Clostridia</taxon>
        <taxon>Lachnospirales</taxon>
        <taxon>Lachnospiraceae</taxon>
        <taxon>Butyrivibrio</taxon>
    </lineage>
</organism>
<evidence type="ECO:0000256" key="5">
    <source>
        <dbReference type="ARBA" id="ARBA00018672"/>
    </source>
</evidence>
<evidence type="ECO:0000313" key="18">
    <source>
        <dbReference type="Proteomes" id="UP000184097"/>
    </source>
</evidence>
<dbReference type="PROSITE" id="PS50110">
    <property type="entry name" value="RESPONSE_REGULATORY"/>
    <property type="match status" value="2"/>
</dbReference>
<evidence type="ECO:0000256" key="10">
    <source>
        <dbReference type="ARBA" id="ARBA00024867"/>
    </source>
</evidence>
<dbReference type="CDD" id="cd06225">
    <property type="entry name" value="HAMP"/>
    <property type="match status" value="1"/>
</dbReference>
<evidence type="ECO:0000256" key="12">
    <source>
        <dbReference type="PROSITE-ProRule" id="PRU00169"/>
    </source>
</evidence>
<keyword evidence="8" id="KW-0418">Kinase</keyword>
<dbReference type="SMART" id="SM00388">
    <property type="entry name" value="HisKA"/>
    <property type="match status" value="1"/>
</dbReference>
<dbReference type="EMBL" id="FRDH01000009">
    <property type="protein sequence ID" value="SHN60497.1"/>
    <property type="molecule type" value="Genomic_DNA"/>
</dbReference>
<keyword evidence="9" id="KW-0902">Two-component regulatory system</keyword>
<evidence type="ECO:0000256" key="7">
    <source>
        <dbReference type="ARBA" id="ARBA00022679"/>
    </source>
</evidence>
<evidence type="ECO:0000256" key="4">
    <source>
        <dbReference type="ARBA" id="ARBA00012438"/>
    </source>
</evidence>
<gene>
    <name evidence="17" type="ORF">SAMN02745247_02197</name>
</gene>
<dbReference type="GO" id="GO:0000155">
    <property type="term" value="F:phosphorelay sensor kinase activity"/>
    <property type="evidence" value="ECO:0007669"/>
    <property type="project" value="InterPro"/>
</dbReference>
<keyword evidence="7" id="KW-0808">Transferase</keyword>
<feature type="domain" description="Histidine kinase" evidence="14">
    <location>
        <begin position="530"/>
        <end position="754"/>
    </location>
</feature>
<reference evidence="17 18" key="1">
    <citation type="submission" date="2016-12" db="EMBL/GenBank/DDBJ databases">
        <authorList>
            <person name="Song W.-J."/>
            <person name="Kurnit D.M."/>
        </authorList>
    </citation>
    <scope>NUCLEOTIDE SEQUENCE [LARGE SCALE GENOMIC DNA]</scope>
    <source>
        <strain evidence="17 18">DSM 14810</strain>
    </source>
</reference>
<dbReference type="InterPro" id="IPR004358">
    <property type="entry name" value="Sig_transdc_His_kin-like_C"/>
</dbReference>
<dbReference type="AlphaFoldDB" id="A0A1M7SPN8"/>
<dbReference type="InterPro" id="IPR005467">
    <property type="entry name" value="His_kinase_dom"/>
</dbReference>
<dbReference type="InterPro" id="IPR036890">
    <property type="entry name" value="HATPase_C_sf"/>
</dbReference>
<dbReference type="Gene3D" id="3.30.565.10">
    <property type="entry name" value="Histidine kinase-like ATPase, C-terminal domain"/>
    <property type="match status" value="1"/>
</dbReference>
<feature type="modified residue" description="4-aspartylphosphate" evidence="12">
    <location>
        <position position="962"/>
    </location>
</feature>
<keyword evidence="13" id="KW-1133">Transmembrane helix</keyword>
<protein>
    <recommendedName>
        <fullName evidence="11">Circadian input-output histidine kinase CikA</fullName>
        <ecNumber evidence="4">2.7.13.3</ecNumber>
    </recommendedName>
    <alternativeName>
        <fullName evidence="5">Stage 0 sporulation protein A homolog</fullName>
    </alternativeName>
</protein>
<sequence length="1032" mass="116370">MGNQKLARLENIKIKTQLRMVFLFLIVIPIVILGLYSYILARNNLNAQTKVSIQGGVNVISNGLDNNAKRESDVLKFFSYEEALRYKIEHAKEDPFSITEEMTDNIEPLIWYFIGSDSNIENIKLYSEFLEQSHIGEFISKPTDETIKKWYEKCHDEYDTMWMVDDDGEIYIVKALLDVNTSSKVIGMATLKLKKDNFFSIINQSSYLNNGILLIDEEGNIVGQKKLNDEALDDAVIQDIRDEKLEKDSEGFVVSDKYFLLESNEISNGWKLYYYVDRNEMVADVFSLLSSDIVIAGVIFIIAYVIATLFSRRLSYRIIRLNDAANEIKRGNLNVRINDEGKDEIGELSDSMQAMAIKLNDMVEEINRRNKADLLAKESDIHYREWLFDFVVERNNDILAVVNVENYTCNFITSNAETVLGISLDTLKEDVRSIATAHKAEGADRLDNIIMSSIKSGEAIILEEIKFENVKTGEQLFYRGVVICTYDDGGKRMAIALYDRTQEIKRNHQLQEALNAAETANKAKTSFLANMSHDFRTPMNAITGFNLLIEKHADDPDKVKEYTHKISLASHNLLGLLNDVLDMSKIESGKTTLDIKEMAIGLLLEEINSVISFQAKAKDQEYIVNIEEMEHDMFMGDKQRINEILMNILGNAIKYTPEGGRIEFRIKETPSSSEGFQNVEFTVKDNGIGMKAEYIDKIFDAFSREETGATKSIQGTGLGMAITKSLVELMGGTIRVESEEGKGSTFIVNLRLKAVDENDVDFWKGHGISTVMFVTENRTQTEQLRAAFEADKIEILDTKNGFEAIHAIENCNSAGKLVDLILINDILSDMTAAELIREIRSKDRRNNSLIFVMAENFAAIEDDAKAAGANEIVQKPLFVSNLKQIFEDITSRAAGTDNKEEVVNPLQGMKFLAAEDNDINADILIELMNMEGATVTRGCNGQEVVDMFKEAKEGDYDMILMDIQMPVMNGYEAAAAIRSLETEWAQRIPIIAMTANAYADDVQHAFDAGMNAHVTKPIDIKVVEKTILEFKQ</sequence>
<keyword evidence="13" id="KW-0472">Membrane</keyword>
<comment type="function">
    <text evidence="10">May play the central regulatory role in sporulation. It may be an element of the effector pathway responsible for the activation of sporulation genes in response to nutritional stress. Spo0A may act in concert with spo0H (a sigma factor) to control the expression of some genes that are critical to the sporulation process.</text>
</comment>
<evidence type="ECO:0000256" key="11">
    <source>
        <dbReference type="ARBA" id="ARBA00074306"/>
    </source>
</evidence>
<evidence type="ECO:0000256" key="2">
    <source>
        <dbReference type="ARBA" id="ARBA00004370"/>
    </source>
</evidence>
<dbReference type="InterPro" id="IPR001789">
    <property type="entry name" value="Sig_transdc_resp-reg_receiver"/>
</dbReference>
<dbReference type="InterPro" id="IPR003594">
    <property type="entry name" value="HATPase_dom"/>
</dbReference>
<dbReference type="RefSeq" id="WP_072704039.1">
    <property type="nucleotide sequence ID" value="NZ_FRDH01000009.1"/>
</dbReference>
<evidence type="ECO:0000256" key="13">
    <source>
        <dbReference type="SAM" id="Phobius"/>
    </source>
</evidence>
<dbReference type="PRINTS" id="PR00344">
    <property type="entry name" value="BCTRLSENSOR"/>
</dbReference>
<dbReference type="SMART" id="SM00304">
    <property type="entry name" value="HAMP"/>
    <property type="match status" value="1"/>
</dbReference>
<comment type="subcellular location">
    <subcellularLocation>
        <location evidence="2">Membrane</location>
    </subcellularLocation>
</comment>
<feature type="transmembrane region" description="Helical" evidence="13">
    <location>
        <begin position="21"/>
        <end position="41"/>
    </location>
</feature>
<comment type="caution">
    <text evidence="12">Lacks conserved residue(s) required for the propagation of feature annotation.</text>
</comment>
<evidence type="ECO:0000256" key="6">
    <source>
        <dbReference type="ARBA" id="ARBA00022553"/>
    </source>
</evidence>
<evidence type="ECO:0000259" key="16">
    <source>
        <dbReference type="PROSITE" id="PS50885"/>
    </source>
</evidence>